<evidence type="ECO:0000313" key="2">
    <source>
        <dbReference type="EMBL" id="CRY95696.1"/>
    </source>
</evidence>
<feature type="region of interest" description="Disordered" evidence="1">
    <location>
        <begin position="110"/>
        <end position="130"/>
    </location>
</feature>
<proteinExistence type="predicted"/>
<reference evidence="2" key="1">
    <citation type="submission" date="2015-06" db="EMBL/GenBank/DDBJ databases">
        <authorList>
            <person name="Joergensen T."/>
        </authorList>
    </citation>
    <scope>NUCLEOTIDE SEQUENCE</scope>
    <source>
        <strain evidence="2">RGRH0734</strain>
    </source>
</reference>
<reference evidence="2" key="2">
    <citation type="submission" date="2015-07" db="EMBL/GenBank/DDBJ databases">
        <title>Plasmids, circular viruses and viroids from rat gut.</title>
        <authorList>
            <person name="Jorgensen T.J."/>
            <person name="Hansen M.A."/>
            <person name="Xu Z."/>
            <person name="Tabak M.A."/>
            <person name="Sorensen S.J."/>
            <person name="Hansen L.H."/>
        </authorList>
    </citation>
    <scope>NUCLEOTIDE SEQUENCE</scope>
    <source>
        <strain evidence="2">RGRH0734</strain>
    </source>
</reference>
<accession>A0A0H5Q148</accession>
<organism evidence="2">
    <name type="scientific">uncultured prokaryote</name>
    <dbReference type="NCBI Taxonomy" id="198431"/>
    <lineage>
        <taxon>unclassified sequences</taxon>
        <taxon>environmental samples</taxon>
    </lineage>
</organism>
<protein>
    <submittedName>
        <fullName evidence="2">Uncharacterized protein</fullName>
    </submittedName>
</protein>
<sequence length="130" mass="14798">MSLRSPLDKKSLKNTSQIIKIFPFSLSLPSSLKTRRAHFSIAPQFVLQRQKKLRLTKEITSPPPSPFSPAYAAHPVKSRYALRFAPLLTSFRCSGLRSLRRRLRGNFSPGRQWGKAEIPERSNTQYTSLA</sequence>
<dbReference type="EMBL" id="LN853346">
    <property type="protein sequence ID" value="CRY95696.1"/>
    <property type="molecule type" value="Genomic_DNA"/>
</dbReference>
<dbReference type="AlphaFoldDB" id="A0A0H5Q148"/>
<evidence type="ECO:0000256" key="1">
    <source>
        <dbReference type="SAM" id="MobiDB-lite"/>
    </source>
</evidence>
<name>A0A0H5Q148_9ZZZZ</name>
<feature type="compositionally biased region" description="Polar residues" evidence="1">
    <location>
        <begin position="121"/>
        <end position="130"/>
    </location>
</feature>